<keyword evidence="3" id="KW-1185">Reference proteome</keyword>
<reference evidence="2 3" key="1">
    <citation type="submission" date="2016-12" db="EMBL/GenBank/DDBJ databases">
        <authorList>
            <person name="Song W.-J."/>
            <person name="Kurnit D.M."/>
        </authorList>
    </citation>
    <scope>NUCLEOTIDE SEQUENCE [LARGE SCALE GENOMIC DNA]</scope>
    <source>
        <strain evidence="2 3">175</strain>
    </source>
</reference>
<feature type="transmembrane region" description="Helical" evidence="1">
    <location>
        <begin position="12"/>
        <end position="32"/>
    </location>
</feature>
<dbReference type="STRING" id="1760988.SAMN02949497_4424"/>
<keyword evidence="1" id="KW-0472">Membrane</keyword>
<dbReference type="RefSeq" id="WP_085215838.1">
    <property type="nucleotide sequence ID" value="NZ_FXAM01000001.1"/>
</dbReference>
<name>A0A1Y6D237_9GAMM</name>
<evidence type="ECO:0000313" key="2">
    <source>
        <dbReference type="EMBL" id="SMF97008.1"/>
    </source>
</evidence>
<keyword evidence="1" id="KW-1133">Transmembrane helix</keyword>
<keyword evidence="1" id="KW-0812">Transmembrane</keyword>
<dbReference type="EMBL" id="FXAM01000001">
    <property type="protein sequence ID" value="SMF97008.1"/>
    <property type="molecule type" value="Genomic_DNA"/>
</dbReference>
<dbReference type="OrthoDB" id="5570694at2"/>
<sequence length="67" mass="7320">MFKIDTQKFLDHPLQASLLVVDFGLLMFMPLIRPPVFLSVLLVGGLVYLSMYFGAVCATPDARSSGA</sequence>
<dbReference type="Proteomes" id="UP000192923">
    <property type="component" value="Unassembled WGS sequence"/>
</dbReference>
<evidence type="ECO:0000256" key="1">
    <source>
        <dbReference type="SAM" id="Phobius"/>
    </source>
</evidence>
<gene>
    <name evidence="2" type="ORF">SAMN02949497_4424</name>
</gene>
<dbReference type="AlphaFoldDB" id="A0A1Y6D237"/>
<protein>
    <submittedName>
        <fullName evidence="2">Uncharacterized protein</fullName>
    </submittedName>
</protein>
<evidence type="ECO:0000313" key="3">
    <source>
        <dbReference type="Proteomes" id="UP000192923"/>
    </source>
</evidence>
<organism evidence="2 3">
    <name type="scientific">Methylomagnum ishizawai</name>
    <dbReference type="NCBI Taxonomy" id="1760988"/>
    <lineage>
        <taxon>Bacteria</taxon>
        <taxon>Pseudomonadati</taxon>
        <taxon>Pseudomonadota</taxon>
        <taxon>Gammaproteobacteria</taxon>
        <taxon>Methylococcales</taxon>
        <taxon>Methylococcaceae</taxon>
        <taxon>Methylomagnum</taxon>
    </lineage>
</organism>
<accession>A0A1Y6D237</accession>
<proteinExistence type="predicted"/>
<feature type="transmembrane region" description="Helical" evidence="1">
    <location>
        <begin position="38"/>
        <end position="58"/>
    </location>
</feature>